<evidence type="ECO:0000313" key="2">
    <source>
        <dbReference type="EMBL" id="OBA26863.1"/>
    </source>
</evidence>
<proteinExistence type="inferred from homology"/>
<sequence>MSFAANDFKTILLTFKDSSAAETFKKQASKLNGEIVHEYSLIKGLAVKVPKSLNLDSLKDNKDHGIVHVEEDQEVKTST</sequence>
<dbReference type="GO" id="GO:0004866">
    <property type="term" value="F:endopeptidase inhibitor activity"/>
    <property type="evidence" value="ECO:0007669"/>
    <property type="project" value="TreeGrafter"/>
</dbReference>
<gene>
    <name evidence="2" type="ORF">HANVADRAFT_24406</name>
</gene>
<keyword evidence="3" id="KW-1185">Reference proteome</keyword>
<dbReference type="InterPro" id="IPR037045">
    <property type="entry name" value="S8pro/Inhibitor_I9_sf"/>
</dbReference>
<evidence type="ECO:0000256" key="1">
    <source>
        <dbReference type="ARBA" id="ARBA00038069"/>
    </source>
</evidence>
<accession>A0A1B7TDQ2</accession>
<dbReference type="InterPro" id="IPR052471">
    <property type="entry name" value="PBI_I9"/>
</dbReference>
<dbReference type="Gene3D" id="3.30.70.80">
    <property type="entry name" value="Peptidase S8 propeptide/proteinase inhibitor I9"/>
    <property type="match status" value="1"/>
</dbReference>
<evidence type="ECO:0008006" key="4">
    <source>
        <dbReference type="Google" id="ProtNLM"/>
    </source>
</evidence>
<comment type="similarity">
    <text evidence="1">Belongs to the protease inhibitor I9 family.</text>
</comment>
<name>A0A1B7TDQ2_9ASCO</name>
<dbReference type="EMBL" id="LXPE01000013">
    <property type="protein sequence ID" value="OBA26863.1"/>
    <property type="molecule type" value="Genomic_DNA"/>
</dbReference>
<protein>
    <recommendedName>
        <fullName evidence="4">Inhibitor I9 domain-containing protein</fullName>
    </recommendedName>
</protein>
<dbReference type="AlphaFoldDB" id="A0A1B7TDQ2"/>
<dbReference type="PANTHER" id="PTHR28288">
    <property type="entry name" value="PROTEASE B INHIBITOR 2"/>
    <property type="match status" value="1"/>
</dbReference>
<dbReference type="GO" id="GO:0042144">
    <property type="term" value="P:vacuole fusion, non-autophagic"/>
    <property type="evidence" value="ECO:0007669"/>
    <property type="project" value="TreeGrafter"/>
</dbReference>
<comment type="caution">
    <text evidence="2">The sequence shown here is derived from an EMBL/GenBank/DDBJ whole genome shotgun (WGS) entry which is preliminary data.</text>
</comment>
<reference evidence="3" key="1">
    <citation type="journal article" date="2016" name="Proc. Natl. Acad. Sci. U.S.A.">
        <title>Comparative genomics of biotechnologically important yeasts.</title>
        <authorList>
            <person name="Riley R."/>
            <person name="Haridas S."/>
            <person name="Wolfe K.H."/>
            <person name="Lopes M.R."/>
            <person name="Hittinger C.T."/>
            <person name="Goeker M."/>
            <person name="Salamov A.A."/>
            <person name="Wisecaver J.H."/>
            <person name="Long T.M."/>
            <person name="Calvey C.H."/>
            <person name="Aerts A.L."/>
            <person name="Barry K.W."/>
            <person name="Choi C."/>
            <person name="Clum A."/>
            <person name="Coughlan A.Y."/>
            <person name="Deshpande S."/>
            <person name="Douglass A.P."/>
            <person name="Hanson S.J."/>
            <person name="Klenk H.-P."/>
            <person name="LaButti K.M."/>
            <person name="Lapidus A."/>
            <person name="Lindquist E.A."/>
            <person name="Lipzen A.M."/>
            <person name="Meier-Kolthoff J.P."/>
            <person name="Ohm R.A."/>
            <person name="Otillar R.P."/>
            <person name="Pangilinan J.L."/>
            <person name="Peng Y."/>
            <person name="Rokas A."/>
            <person name="Rosa C.A."/>
            <person name="Scheuner C."/>
            <person name="Sibirny A.A."/>
            <person name="Slot J.C."/>
            <person name="Stielow J.B."/>
            <person name="Sun H."/>
            <person name="Kurtzman C.P."/>
            <person name="Blackwell M."/>
            <person name="Grigoriev I.V."/>
            <person name="Jeffries T.W."/>
        </authorList>
    </citation>
    <scope>NUCLEOTIDE SEQUENCE [LARGE SCALE GENOMIC DNA]</scope>
    <source>
        <strain evidence="3">NRRL Y-1626</strain>
    </source>
</reference>
<evidence type="ECO:0000313" key="3">
    <source>
        <dbReference type="Proteomes" id="UP000092321"/>
    </source>
</evidence>
<dbReference type="OrthoDB" id="5518345at2759"/>
<dbReference type="Proteomes" id="UP000092321">
    <property type="component" value="Unassembled WGS sequence"/>
</dbReference>
<dbReference type="PANTHER" id="PTHR28288:SF2">
    <property type="entry name" value="PROTEASE B INHIBITOR 2"/>
    <property type="match status" value="1"/>
</dbReference>
<dbReference type="SUPFAM" id="SSF54897">
    <property type="entry name" value="Protease propeptides/inhibitors"/>
    <property type="match status" value="1"/>
</dbReference>
<organism evidence="2 3">
    <name type="scientific">Hanseniaspora valbyensis NRRL Y-1626</name>
    <dbReference type="NCBI Taxonomy" id="766949"/>
    <lineage>
        <taxon>Eukaryota</taxon>
        <taxon>Fungi</taxon>
        <taxon>Dikarya</taxon>
        <taxon>Ascomycota</taxon>
        <taxon>Saccharomycotina</taxon>
        <taxon>Saccharomycetes</taxon>
        <taxon>Saccharomycodales</taxon>
        <taxon>Saccharomycodaceae</taxon>
        <taxon>Hanseniaspora</taxon>
    </lineage>
</organism>